<dbReference type="RefSeq" id="WP_150597455.1">
    <property type="nucleotide sequence ID" value="NZ_CABVIJ010000015.1"/>
</dbReference>
<evidence type="ECO:0000313" key="2">
    <source>
        <dbReference type="Proteomes" id="UP000325779"/>
    </source>
</evidence>
<name>A0ABD7VIJ3_PSEFL</name>
<dbReference type="Proteomes" id="UP000325779">
    <property type="component" value="Unassembled WGS sequence"/>
</dbReference>
<dbReference type="EMBL" id="CABVIJ010000015">
    <property type="protein sequence ID" value="VVP14555.1"/>
    <property type="molecule type" value="Genomic_DNA"/>
</dbReference>
<dbReference type="AlphaFoldDB" id="A0ABD7VIJ3"/>
<reference evidence="1 2" key="1">
    <citation type="submission" date="2019-09" db="EMBL/GenBank/DDBJ databases">
        <authorList>
            <person name="Chandra G."/>
            <person name="Truman W A."/>
        </authorList>
    </citation>
    <scope>NUCLEOTIDE SEQUENCE [LARGE SCALE GENOMIC DNA]</scope>
    <source>
        <strain evidence="1">PS732</strain>
    </source>
</reference>
<organism evidence="1 2">
    <name type="scientific">Pseudomonas fluorescens</name>
    <dbReference type="NCBI Taxonomy" id="294"/>
    <lineage>
        <taxon>Bacteria</taxon>
        <taxon>Pseudomonadati</taxon>
        <taxon>Pseudomonadota</taxon>
        <taxon>Gammaproteobacteria</taxon>
        <taxon>Pseudomonadales</taxon>
        <taxon>Pseudomonadaceae</taxon>
        <taxon>Pseudomonas</taxon>
    </lineage>
</organism>
<gene>
    <name evidence="1" type="ORF">PS732_03550</name>
</gene>
<comment type="caution">
    <text evidence="1">The sequence shown here is derived from an EMBL/GenBank/DDBJ whole genome shotgun (WGS) entry which is preliminary data.</text>
</comment>
<proteinExistence type="predicted"/>
<protein>
    <recommendedName>
        <fullName evidence="3">Phage tail protein</fullName>
    </recommendedName>
</protein>
<evidence type="ECO:0008006" key="3">
    <source>
        <dbReference type="Google" id="ProtNLM"/>
    </source>
</evidence>
<evidence type="ECO:0000313" key="1">
    <source>
        <dbReference type="EMBL" id="VVP14555.1"/>
    </source>
</evidence>
<sequence>MPWHRLGTVSVTQNSPTVTGVGTAFAANTRIGDAFIGPDGRQYELANVASDTVISIIPAYIGPSVSGASYAVAPIQGYQKGLGDEVRSWVNTYGPKMAALGSTGNYDTLPLYKGGTGIAVNNNTELLAGLGAMPTAGGGYSPVFNALRVISTSFTAAGGGYLGWNENNGSGLSGAMSFSCNMGGGTGGFSWRTVNQNNTVGGPFMTYSYAGVLNVPTGLQLAGRNVVESGSNTNGYWVRLADGTQFCSCTTGAVGATTVYGNAWISADSTWTFPAAFVAGSEPVVVGTQNSAKGVIGLNTPATPTSVVWARIAFFNDPTGRASRLLASGRWY</sequence>
<accession>A0ABD7VIJ3</accession>